<feature type="domain" description="SKP1 component POZ" evidence="5">
    <location>
        <begin position="11"/>
        <end position="67"/>
    </location>
</feature>
<evidence type="ECO:0000256" key="1">
    <source>
        <dbReference type="ARBA" id="ARBA00009993"/>
    </source>
</evidence>
<dbReference type="GO" id="GO:0006511">
    <property type="term" value="P:ubiquitin-dependent protein catabolic process"/>
    <property type="evidence" value="ECO:0007669"/>
    <property type="project" value="InterPro"/>
</dbReference>
<dbReference type="FunFam" id="3.30.710.10:FF:000026">
    <property type="entry name" value="E3 ubiquitin ligase complex SCF subunit"/>
    <property type="match status" value="1"/>
</dbReference>
<evidence type="ECO:0000259" key="4">
    <source>
        <dbReference type="Pfam" id="PF01466"/>
    </source>
</evidence>
<dbReference type="InterPro" id="IPR016072">
    <property type="entry name" value="Skp1_comp_dimer"/>
</dbReference>
<dbReference type="OrthoDB" id="2342932at2759"/>
<accession>A0A9N8VR70</accession>
<comment type="caution">
    <text evidence="6">The sequence shown here is derived from an EMBL/GenBank/DDBJ whole genome shotgun (WGS) entry which is preliminary data.</text>
</comment>
<dbReference type="AlphaFoldDB" id="A0A9N8VR70"/>
<organism evidence="6 7">
    <name type="scientific">Ambispora leptoticha</name>
    <dbReference type="NCBI Taxonomy" id="144679"/>
    <lineage>
        <taxon>Eukaryota</taxon>
        <taxon>Fungi</taxon>
        <taxon>Fungi incertae sedis</taxon>
        <taxon>Mucoromycota</taxon>
        <taxon>Glomeromycotina</taxon>
        <taxon>Glomeromycetes</taxon>
        <taxon>Archaeosporales</taxon>
        <taxon>Ambisporaceae</taxon>
        <taxon>Ambispora</taxon>
    </lineage>
</organism>
<evidence type="ECO:0000256" key="2">
    <source>
        <dbReference type="ARBA" id="ARBA00022786"/>
    </source>
</evidence>
<evidence type="ECO:0000256" key="3">
    <source>
        <dbReference type="PIRNR" id="PIRNR028729"/>
    </source>
</evidence>
<dbReference type="Pfam" id="PF03931">
    <property type="entry name" value="Skp1_POZ"/>
    <property type="match status" value="1"/>
</dbReference>
<gene>
    <name evidence="6" type="ORF">ALEPTO_LOCUS1411</name>
</gene>
<dbReference type="PANTHER" id="PTHR11165">
    <property type="entry name" value="SKP1"/>
    <property type="match status" value="1"/>
</dbReference>
<feature type="domain" description="SKP1 component dimerisation" evidence="4">
    <location>
        <begin position="101"/>
        <end position="148"/>
    </location>
</feature>
<comment type="similarity">
    <text evidence="1 3">Belongs to the SKP1 family.</text>
</comment>
<dbReference type="EMBL" id="CAJVPS010000153">
    <property type="protein sequence ID" value="CAG8458578.1"/>
    <property type="molecule type" value="Genomic_DNA"/>
</dbReference>
<evidence type="ECO:0000313" key="7">
    <source>
        <dbReference type="Proteomes" id="UP000789508"/>
    </source>
</evidence>
<dbReference type="InterPro" id="IPR036296">
    <property type="entry name" value="SKP1-like_dim_sf"/>
</dbReference>
<dbReference type="Pfam" id="PF01466">
    <property type="entry name" value="Skp1"/>
    <property type="match status" value="1"/>
</dbReference>
<reference evidence="6" key="1">
    <citation type="submission" date="2021-06" db="EMBL/GenBank/DDBJ databases">
        <authorList>
            <person name="Kallberg Y."/>
            <person name="Tangrot J."/>
            <person name="Rosling A."/>
        </authorList>
    </citation>
    <scope>NUCLEOTIDE SEQUENCE</scope>
    <source>
        <strain evidence="6">FL130A</strain>
    </source>
</reference>
<evidence type="ECO:0000259" key="5">
    <source>
        <dbReference type="Pfam" id="PF03931"/>
    </source>
</evidence>
<comment type="subunit">
    <text evidence="3">Component of the SCF (SKP1-CUL1-F-box protein) E3 ubiquitin ligase complexes.</text>
</comment>
<dbReference type="InterPro" id="IPR001232">
    <property type="entry name" value="SKP1-like"/>
</dbReference>
<keyword evidence="2 3" id="KW-0833">Ubl conjugation pathway</keyword>
<dbReference type="Gene3D" id="3.30.710.10">
    <property type="entry name" value="Potassium Channel Kv1.1, Chain A"/>
    <property type="match status" value="1"/>
</dbReference>
<dbReference type="SUPFAM" id="SSF81382">
    <property type="entry name" value="Skp1 dimerisation domain-like"/>
    <property type="match status" value="1"/>
</dbReference>
<dbReference type="SUPFAM" id="SSF54695">
    <property type="entry name" value="POZ domain"/>
    <property type="match status" value="1"/>
</dbReference>
<dbReference type="PIRSF" id="PIRSF028729">
    <property type="entry name" value="E3_ubiquit_lig_SCF_Skp"/>
    <property type="match status" value="1"/>
</dbReference>
<evidence type="ECO:0000313" key="6">
    <source>
        <dbReference type="EMBL" id="CAG8458578.1"/>
    </source>
</evidence>
<comment type="pathway">
    <text evidence="3">Protein modification; protein ubiquitination.</text>
</comment>
<protein>
    <recommendedName>
        <fullName evidence="3">E3 ubiquitin ligase complex SCF subunit</fullName>
    </recommendedName>
</protein>
<dbReference type="InterPro" id="IPR016073">
    <property type="entry name" value="Skp1_comp_POZ"/>
</dbReference>
<name>A0A9N8VR70_9GLOM</name>
<dbReference type="SMART" id="SM00512">
    <property type="entry name" value="Skp1"/>
    <property type="match status" value="1"/>
</dbReference>
<dbReference type="InterPro" id="IPR011333">
    <property type="entry name" value="SKP1/BTB/POZ_sf"/>
</dbReference>
<proteinExistence type="inferred from homology"/>
<sequence>MSTDKTEQIQYVTLQSSDGKEFRVNLAVASVSLVIKNLLTDLGLSNQVIPIANIRGHVIEWCEHHVNEGQIIISEWDERYIEVEHDLLLDITLAANYLEIKSLLDLGCKKVANMIRDKSPEEIRASFNIEKDFTPEEEELVRIENGWIEGL</sequence>
<comment type="function">
    <text evidence="3">Essential component of the SCF (SKP1-CUL1-F-box protein) E3 ubiquitin ligase complexes, which mediate the ubiquitination and subsequent proteasomal degradation of target proteins.</text>
</comment>
<dbReference type="CDD" id="cd18322">
    <property type="entry name" value="BTB_POZ_SKP1"/>
    <property type="match status" value="1"/>
</dbReference>
<dbReference type="InterPro" id="IPR016897">
    <property type="entry name" value="SKP1"/>
</dbReference>
<keyword evidence="7" id="KW-1185">Reference proteome</keyword>
<dbReference type="Proteomes" id="UP000789508">
    <property type="component" value="Unassembled WGS sequence"/>
</dbReference>